<dbReference type="PROSITE" id="PS51142">
    <property type="entry name" value="NAS"/>
    <property type="match status" value="1"/>
</dbReference>
<dbReference type="SUPFAM" id="SSF53335">
    <property type="entry name" value="S-adenosyl-L-methionine-dependent methyltransferases"/>
    <property type="match status" value="1"/>
</dbReference>
<keyword evidence="4" id="KW-1185">Reference proteome</keyword>
<evidence type="ECO:0000256" key="1">
    <source>
        <dbReference type="ARBA" id="ARBA00022679"/>
    </source>
</evidence>
<gene>
    <name evidence="3" type="ORF">J2T15_005068</name>
</gene>
<reference evidence="3 4" key="1">
    <citation type="submission" date="2023-07" db="EMBL/GenBank/DDBJ databases">
        <title>Sorghum-associated microbial communities from plants grown in Nebraska, USA.</title>
        <authorList>
            <person name="Schachtman D."/>
        </authorList>
    </citation>
    <scope>NUCLEOTIDE SEQUENCE [LARGE SCALE GENOMIC DNA]</scope>
    <source>
        <strain evidence="3 4">CC482</strain>
    </source>
</reference>
<protein>
    <recommendedName>
        <fullName evidence="5">Nicotianamine synthase</fullName>
    </recommendedName>
</protein>
<proteinExistence type="predicted"/>
<dbReference type="PANTHER" id="PTHR32266">
    <property type="entry name" value="NICOTIANAMINE SYNTHASE 3"/>
    <property type="match status" value="1"/>
</dbReference>
<keyword evidence="1" id="KW-0808">Transferase</keyword>
<evidence type="ECO:0000313" key="3">
    <source>
        <dbReference type="EMBL" id="MDQ0115601.1"/>
    </source>
</evidence>
<dbReference type="Pfam" id="PF03059">
    <property type="entry name" value="NAS"/>
    <property type="match status" value="1"/>
</dbReference>
<dbReference type="Proteomes" id="UP001229346">
    <property type="component" value="Unassembled WGS sequence"/>
</dbReference>
<evidence type="ECO:0008006" key="5">
    <source>
        <dbReference type="Google" id="ProtNLM"/>
    </source>
</evidence>
<dbReference type="RefSeq" id="WP_307207360.1">
    <property type="nucleotide sequence ID" value="NZ_JAUSSU010000011.1"/>
</dbReference>
<dbReference type="PANTHER" id="PTHR32266:SF12">
    <property type="entry name" value="NICOTIANAMINE SYNTHASE 3"/>
    <property type="match status" value="1"/>
</dbReference>
<comment type="caution">
    <text evidence="3">The sequence shown here is derived from an EMBL/GenBank/DDBJ whole genome shotgun (WGS) entry which is preliminary data.</text>
</comment>
<dbReference type="InterPro" id="IPR029063">
    <property type="entry name" value="SAM-dependent_MTases_sf"/>
</dbReference>
<organism evidence="3 4">
    <name type="scientific">Paenibacillus harenae</name>
    <dbReference type="NCBI Taxonomy" id="306543"/>
    <lineage>
        <taxon>Bacteria</taxon>
        <taxon>Bacillati</taxon>
        <taxon>Bacillota</taxon>
        <taxon>Bacilli</taxon>
        <taxon>Bacillales</taxon>
        <taxon>Paenibacillaceae</taxon>
        <taxon>Paenibacillus</taxon>
    </lineage>
</organism>
<name>A0ABT9U9C7_PAEHA</name>
<dbReference type="InterPro" id="IPR004298">
    <property type="entry name" value="Nicotian_synth"/>
</dbReference>
<accession>A0ABT9U9C7</accession>
<keyword evidence="2" id="KW-0949">S-adenosyl-L-methionine</keyword>
<evidence type="ECO:0000313" key="4">
    <source>
        <dbReference type="Proteomes" id="UP001229346"/>
    </source>
</evidence>
<dbReference type="Gene3D" id="3.40.50.150">
    <property type="entry name" value="Vaccinia Virus protein VP39"/>
    <property type="match status" value="1"/>
</dbReference>
<dbReference type="EMBL" id="JAUSSU010000011">
    <property type="protein sequence ID" value="MDQ0115601.1"/>
    <property type="molecule type" value="Genomic_DNA"/>
</dbReference>
<sequence>MNVQSNGSIIHTGNETRMQRVDGFIAFFREANELLQQELDLSPANQLVTNIISRLSLQLRSPYLPEEVQAVLSNDYVRLNRRKLQDKLSEAEFLVELSDSRDISKWEGSVLDIVTRLPNWNVYMALVSRELSVLREYMRQDHRSEKSPIVFVGSGPMPLSPIILHLFGDAEVICLEMDSVAYDASCSLFEHLGLGKKVTVVMQNGSEFDYSSYSRIFVASLVRNKRAVLEQISRTSRDPLVAVRTAEGIRQIMYEAIDESRLNKQGWRIVGRTYPVQNLVINSTLFLERAPRSDWDED</sequence>
<evidence type="ECO:0000256" key="2">
    <source>
        <dbReference type="ARBA" id="ARBA00022691"/>
    </source>
</evidence>